<name>N9CLY0_ACIJO</name>
<protein>
    <submittedName>
        <fullName evidence="1">Uncharacterized protein</fullName>
    </submittedName>
</protein>
<gene>
    <name evidence="1" type="ORF">F946_03193</name>
</gene>
<dbReference type="Proteomes" id="UP000018444">
    <property type="component" value="Unassembled WGS sequence"/>
</dbReference>
<evidence type="ECO:0000313" key="1">
    <source>
        <dbReference type="EMBL" id="ENV71514.1"/>
    </source>
</evidence>
<dbReference type="RefSeq" id="WP_004984468.1">
    <property type="nucleotide sequence ID" value="NZ_KB849708.1"/>
</dbReference>
<dbReference type="GeneID" id="56340328"/>
<dbReference type="PATRIC" id="fig|1217662.4.peg.3090"/>
<proteinExistence type="predicted"/>
<evidence type="ECO:0000313" key="2">
    <source>
        <dbReference type="Proteomes" id="UP000018444"/>
    </source>
</evidence>
<organism evidence="1 2">
    <name type="scientific">Acinetobacter johnsonii ANC 3681</name>
    <dbReference type="NCBI Taxonomy" id="1217662"/>
    <lineage>
        <taxon>Bacteria</taxon>
        <taxon>Pseudomonadati</taxon>
        <taxon>Pseudomonadota</taxon>
        <taxon>Gammaproteobacteria</taxon>
        <taxon>Moraxellales</taxon>
        <taxon>Moraxellaceae</taxon>
        <taxon>Acinetobacter</taxon>
    </lineage>
</organism>
<reference evidence="1 2" key="1">
    <citation type="submission" date="2013-02" db="EMBL/GenBank/DDBJ databases">
        <title>The Genome Sequence of Acinetobacter johnsonii ANC 3681.</title>
        <authorList>
            <consortium name="The Broad Institute Genome Sequencing Platform"/>
            <consortium name="The Broad Institute Genome Sequencing Center for Infectious Disease"/>
            <person name="Cerqueira G."/>
            <person name="Feldgarden M."/>
            <person name="Courvalin P."/>
            <person name="Perichon B."/>
            <person name="Grillot-Courvalin C."/>
            <person name="Clermont D."/>
            <person name="Rocha E."/>
            <person name="Yoon E.-J."/>
            <person name="Nemec A."/>
            <person name="Walker B."/>
            <person name="Young S.K."/>
            <person name="Zeng Q."/>
            <person name="Gargeya S."/>
            <person name="Fitzgerald M."/>
            <person name="Haas B."/>
            <person name="Abouelleil A."/>
            <person name="Alvarado L."/>
            <person name="Arachchi H.M."/>
            <person name="Berlin A.M."/>
            <person name="Chapman S.B."/>
            <person name="Dewar J."/>
            <person name="Goldberg J."/>
            <person name="Griggs A."/>
            <person name="Gujja S."/>
            <person name="Hansen M."/>
            <person name="Howarth C."/>
            <person name="Imamovic A."/>
            <person name="Larimer J."/>
            <person name="McCowan C."/>
            <person name="Murphy C."/>
            <person name="Neiman D."/>
            <person name="Pearson M."/>
            <person name="Priest M."/>
            <person name="Roberts A."/>
            <person name="Saif S."/>
            <person name="Shea T."/>
            <person name="Sisk P."/>
            <person name="Sykes S."/>
            <person name="Wortman J."/>
            <person name="Nusbaum C."/>
            <person name="Birren B."/>
        </authorList>
    </citation>
    <scope>NUCLEOTIDE SEQUENCE [LARGE SCALE GENOMIC DNA]</scope>
    <source>
        <strain evidence="1 2">ANC 3681</strain>
    </source>
</reference>
<accession>N9CLY0</accession>
<sequence>MTKFVEDDLEFDFSWADLGENFDCDTRHAGHQMKRVDFIAEKGNQCFFIEIKDPDHPKASQNLAENRDKFLNGNLVHDLAGKYRDSLLFKTLCNSAQKELHYIVLFSMKSMDPALLMARNDALKKAIPISHKEWGAVMAKSCLILNIEQFKKIFGEQSVRRISEGVA</sequence>
<comment type="caution">
    <text evidence="1">The sequence shown here is derived from an EMBL/GenBank/DDBJ whole genome shotgun (WGS) entry which is preliminary data.</text>
</comment>
<dbReference type="HOGENOM" id="CLU_125515_0_0_6"/>
<dbReference type="AlphaFoldDB" id="N9CLY0"/>
<dbReference type="EMBL" id="APPZ01000010">
    <property type="protein sequence ID" value="ENV71514.1"/>
    <property type="molecule type" value="Genomic_DNA"/>
</dbReference>